<evidence type="ECO:0000313" key="3">
    <source>
        <dbReference type="Proteomes" id="UP000183687"/>
    </source>
</evidence>
<protein>
    <recommendedName>
        <fullName evidence="4">YtxH-like protein</fullName>
    </recommendedName>
</protein>
<dbReference type="AlphaFoldDB" id="A0AB38A6N3"/>
<dbReference type="Proteomes" id="UP000183687">
    <property type="component" value="Unassembled WGS sequence"/>
</dbReference>
<accession>A0AB38A6N3</accession>
<proteinExistence type="predicted"/>
<evidence type="ECO:0008006" key="4">
    <source>
        <dbReference type="Google" id="ProtNLM"/>
    </source>
</evidence>
<name>A0AB38A6N3_9ACTN</name>
<keyword evidence="1" id="KW-1133">Transmembrane helix</keyword>
<dbReference type="EMBL" id="FNSH01000001">
    <property type="protein sequence ID" value="SEB70096.1"/>
    <property type="molecule type" value="Genomic_DNA"/>
</dbReference>
<comment type="caution">
    <text evidence="2">The sequence shown here is derived from an EMBL/GenBank/DDBJ whole genome shotgun (WGS) entry which is preliminary data.</text>
</comment>
<organism evidence="2 3">
    <name type="scientific">Atopobium minutum</name>
    <dbReference type="NCBI Taxonomy" id="1381"/>
    <lineage>
        <taxon>Bacteria</taxon>
        <taxon>Bacillati</taxon>
        <taxon>Actinomycetota</taxon>
        <taxon>Coriobacteriia</taxon>
        <taxon>Coriobacteriales</taxon>
        <taxon>Atopobiaceae</taxon>
        <taxon>Atopobium</taxon>
    </lineage>
</organism>
<sequence>MKRIYGAIKVLAGSAAIASATYFLVLTKEDREEVRAAVQKSIKDIIRTKENVERVFSKNENELDQTLEALQDSVRKQWSNLEK</sequence>
<evidence type="ECO:0000313" key="2">
    <source>
        <dbReference type="EMBL" id="SEB70096.1"/>
    </source>
</evidence>
<dbReference type="RefSeq" id="WP_002562929.1">
    <property type="nucleotide sequence ID" value="NZ_CALJSN010000007.1"/>
</dbReference>
<keyword evidence="1" id="KW-0812">Transmembrane</keyword>
<reference evidence="2 3" key="1">
    <citation type="submission" date="2016-10" db="EMBL/GenBank/DDBJ databases">
        <authorList>
            <person name="Varghese N."/>
            <person name="Submissions S."/>
        </authorList>
    </citation>
    <scope>NUCLEOTIDE SEQUENCE [LARGE SCALE GENOMIC DNA]</scope>
    <source>
        <strain evidence="2 3">DSM 20586</strain>
    </source>
</reference>
<keyword evidence="1" id="KW-0472">Membrane</keyword>
<evidence type="ECO:0000256" key="1">
    <source>
        <dbReference type="SAM" id="Phobius"/>
    </source>
</evidence>
<gene>
    <name evidence="2" type="ORF">SAMN04489746_0905</name>
</gene>
<feature type="transmembrane region" description="Helical" evidence="1">
    <location>
        <begin position="6"/>
        <end position="25"/>
    </location>
</feature>